<dbReference type="RefSeq" id="WP_338102534.1">
    <property type="nucleotide sequence ID" value="NZ_CP131060.1"/>
</dbReference>
<accession>A0AA96V459</accession>
<dbReference type="AlphaFoldDB" id="A0AA96V459"/>
<protein>
    <recommendedName>
        <fullName evidence="4">Phage portal protein</fullName>
    </recommendedName>
</protein>
<feature type="compositionally biased region" description="Basic and acidic residues" evidence="1">
    <location>
        <begin position="473"/>
        <end position="483"/>
    </location>
</feature>
<dbReference type="EMBL" id="CP131060">
    <property type="protein sequence ID" value="WNY26204.1"/>
    <property type="molecule type" value="Genomic_DNA"/>
</dbReference>
<keyword evidence="3" id="KW-1185">Reference proteome</keyword>
<dbReference type="InterPro" id="IPR021145">
    <property type="entry name" value="Portal_protein_SPP1_Gp6-like"/>
</dbReference>
<evidence type="ECO:0000313" key="3">
    <source>
        <dbReference type="Proteomes" id="UP001303587"/>
    </source>
</evidence>
<gene>
    <name evidence="2" type="ORF">MsAc7_17770</name>
</gene>
<proteinExistence type="predicted"/>
<sequence length="483" mass="55239">MVQLDATSNDYTNEEFIRNQITSWKSSQRRHDMVESQEYFAGNQKILTKARTMSGENGKQMPLPNLPNNILTDNMYGRLVRQKTNYLVGKPISFKSDNKKYEQELTRTFDRKFKKTLSGITNDAWNCGIGWLFLYYDDIDKSVKFKRLNPVEIIPFWADDEHTELEFAIRVYETNIIENNFIKVIERVEVYSPNGVTTYDYTNSSLVNKKSVGYANLTTADGIIPYTWRNKIPLLAFKSNSSENTLLSRVKCFQDALNHLYSIWKDNMDEDAWTTMLVLKNYEGEDFATFRNTLRNYGVIPVASVDGVEGGVEKLTLEVNASNYDILLRAMKLTILENGGGYDAKSANSGSDPNEMNLKSMYVDIDLDADDMETEYQSSLVDVMDFVNSTIPGITDDVKTDLKIIFNRDTVVNTAEIMSYLIASGVKISNETLLSQVPFVDDVKAEMERIGKEEEELRKLNDPYAGVFDEDEHDHTVDDETEE</sequence>
<reference evidence="2 3" key="1">
    <citation type="submission" date="2023-07" db="EMBL/GenBank/DDBJ databases">
        <title>Closed genoem sequence of Methanosarcinaceae archaeon Ac7.</title>
        <authorList>
            <person name="Poehlein A."/>
            <person name="Protasov E."/>
            <person name="Platt K."/>
            <person name="Reeh H."/>
            <person name="Daniel R."/>
            <person name="Brune A."/>
        </authorList>
    </citation>
    <scope>NUCLEOTIDE SEQUENCE [LARGE SCALE GENOMIC DNA]</scope>
    <source>
        <strain evidence="2 3">Ac7</strain>
    </source>
</reference>
<feature type="region of interest" description="Disordered" evidence="1">
    <location>
        <begin position="461"/>
        <end position="483"/>
    </location>
</feature>
<evidence type="ECO:0008006" key="4">
    <source>
        <dbReference type="Google" id="ProtNLM"/>
    </source>
</evidence>
<dbReference type="Pfam" id="PF05133">
    <property type="entry name" value="SPP1_portal"/>
    <property type="match status" value="1"/>
</dbReference>
<evidence type="ECO:0000256" key="1">
    <source>
        <dbReference type="SAM" id="MobiDB-lite"/>
    </source>
</evidence>
<organism evidence="2 3">
    <name type="scientific">Methanolapillus millepedarum</name>
    <dbReference type="NCBI Taxonomy" id="3028296"/>
    <lineage>
        <taxon>Archaea</taxon>
        <taxon>Methanobacteriati</taxon>
        <taxon>Methanobacteriota</taxon>
        <taxon>Stenosarchaea group</taxon>
        <taxon>Methanomicrobia</taxon>
        <taxon>Methanosarcinales</taxon>
        <taxon>Methanosarcinaceae</taxon>
        <taxon>Methanolapillus</taxon>
    </lineage>
</organism>
<dbReference type="GeneID" id="89230872"/>
<dbReference type="Proteomes" id="UP001303587">
    <property type="component" value="Chromosome"/>
</dbReference>
<name>A0AA96V459_9EURY</name>
<evidence type="ECO:0000313" key="2">
    <source>
        <dbReference type="EMBL" id="WNY26204.1"/>
    </source>
</evidence>